<proteinExistence type="predicted"/>
<name>A0ABQ1J7J3_9PROT</name>
<dbReference type="Proteomes" id="UP000628854">
    <property type="component" value="Unassembled WGS sequence"/>
</dbReference>
<evidence type="ECO:0000313" key="3">
    <source>
        <dbReference type="Proteomes" id="UP000628854"/>
    </source>
</evidence>
<reference evidence="3" key="1">
    <citation type="journal article" date="2019" name="Int. J. Syst. Evol. Microbiol.">
        <title>The Global Catalogue of Microorganisms (GCM) 10K type strain sequencing project: providing services to taxonomists for standard genome sequencing and annotation.</title>
        <authorList>
            <consortium name="The Broad Institute Genomics Platform"/>
            <consortium name="The Broad Institute Genome Sequencing Center for Infectious Disease"/>
            <person name="Wu L."/>
            <person name="Ma J."/>
        </authorList>
    </citation>
    <scope>NUCLEOTIDE SEQUENCE [LARGE SCALE GENOMIC DNA]</scope>
    <source>
        <strain evidence="3">CGMCC 1.15928</strain>
    </source>
</reference>
<dbReference type="RefSeq" id="WP_084393620.1">
    <property type="nucleotide sequence ID" value="NZ_BMKF01000001.1"/>
</dbReference>
<evidence type="ECO:0000313" key="2">
    <source>
        <dbReference type="EMBL" id="GGB60653.1"/>
    </source>
</evidence>
<comment type="caution">
    <text evidence="2">The sequence shown here is derived from an EMBL/GenBank/DDBJ whole genome shotgun (WGS) entry which is preliminary data.</text>
</comment>
<accession>A0ABQ1J7J3</accession>
<gene>
    <name evidence="2" type="ORF">GCM10011503_06440</name>
</gene>
<dbReference type="EMBL" id="BMKF01000001">
    <property type="protein sequence ID" value="GGB60653.1"/>
    <property type="molecule type" value="Genomic_DNA"/>
</dbReference>
<feature type="region of interest" description="Disordered" evidence="1">
    <location>
        <begin position="1"/>
        <end position="25"/>
    </location>
</feature>
<keyword evidence="3" id="KW-1185">Reference proteome</keyword>
<protein>
    <recommendedName>
        <fullName evidence="4">Antitoxin</fullName>
    </recommendedName>
</protein>
<evidence type="ECO:0008006" key="4">
    <source>
        <dbReference type="Google" id="ProtNLM"/>
    </source>
</evidence>
<evidence type="ECO:0000256" key="1">
    <source>
        <dbReference type="SAM" id="MobiDB-lite"/>
    </source>
</evidence>
<organism evidence="2 3">
    <name type="scientific">Henriciella pelagia</name>
    <dbReference type="NCBI Taxonomy" id="1977912"/>
    <lineage>
        <taxon>Bacteria</taxon>
        <taxon>Pseudomonadati</taxon>
        <taxon>Pseudomonadota</taxon>
        <taxon>Alphaproteobacteria</taxon>
        <taxon>Hyphomonadales</taxon>
        <taxon>Hyphomonadaceae</taxon>
        <taxon>Henriciella</taxon>
    </lineage>
</organism>
<sequence>MKKKTFTPLRDQSVRAEPRPVSTDQVDGVAMSSEAMDIKLAKLNTLRQRHHEWSSRQAETDGKPLLRYIDGYIKRVIHNGDLKQIEAA</sequence>